<evidence type="ECO:0000256" key="1">
    <source>
        <dbReference type="SAM" id="Phobius"/>
    </source>
</evidence>
<evidence type="ECO:0000313" key="3">
    <source>
        <dbReference type="Proteomes" id="UP000253383"/>
    </source>
</evidence>
<keyword evidence="1" id="KW-0812">Transmembrane</keyword>
<reference evidence="2 3" key="1">
    <citation type="submission" date="2018-07" db="EMBL/GenBank/DDBJ databases">
        <title>Genome analysis of Larkinella rosea.</title>
        <authorList>
            <person name="Zhou Z."/>
            <person name="Wang G."/>
        </authorList>
    </citation>
    <scope>NUCLEOTIDE SEQUENCE [LARGE SCALE GENOMIC DNA]</scope>
    <source>
        <strain evidence="3">zzj9</strain>
    </source>
</reference>
<protein>
    <submittedName>
        <fullName evidence="2">Uncharacterized protein</fullName>
    </submittedName>
</protein>
<comment type="caution">
    <text evidence="2">The sequence shown here is derived from an EMBL/GenBank/DDBJ whole genome shotgun (WGS) entry which is preliminary data.</text>
</comment>
<sequence>MGEIGKFINFNRYEFFLPMKLIYLSVILGILLVSKGWSQDVYYEPGQSHIPGTYDFLLKNGTTIRGQFVRRDSASYLIRTKKEGDRLLAAHEIQRADLVGGTLRSGPDFPNGFPFRLFLMPTAYMPEKKSLYFQSSYVLFSRLDVGITKNLSVGTTFQTLNPRNFHTFSAKYGAKLLPRTHIALNVQYIGIRLNEHLLTKLGLAQGVVTVGDAERNITVGAGVTFSRQGIASSGVVTIGYVRKLTPDLTFINQNNILVGEAIEPQYTYLSGLTSAGLRFNRRRHAFDTALLLPIYSSNGLVRTSPLPYLSYMVRIGK</sequence>
<dbReference type="AlphaFoldDB" id="A0A368JRU1"/>
<organism evidence="2 3">
    <name type="scientific">Larkinella punicea</name>
    <dbReference type="NCBI Taxonomy" id="2315727"/>
    <lineage>
        <taxon>Bacteria</taxon>
        <taxon>Pseudomonadati</taxon>
        <taxon>Bacteroidota</taxon>
        <taxon>Cytophagia</taxon>
        <taxon>Cytophagales</taxon>
        <taxon>Spirosomataceae</taxon>
        <taxon>Larkinella</taxon>
    </lineage>
</organism>
<accession>A0A368JRU1</accession>
<name>A0A368JRU1_9BACT</name>
<feature type="transmembrane region" description="Helical" evidence="1">
    <location>
        <begin position="21"/>
        <end position="38"/>
    </location>
</feature>
<keyword evidence="1" id="KW-0472">Membrane</keyword>
<dbReference type="Proteomes" id="UP000253383">
    <property type="component" value="Unassembled WGS sequence"/>
</dbReference>
<dbReference type="EMBL" id="QOWE01000010">
    <property type="protein sequence ID" value="RCR68891.1"/>
    <property type="molecule type" value="Genomic_DNA"/>
</dbReference>
<gene>
    <name evidence="2" type="ORF">DUE52_13410</name>
</gene>
<keyword evidence="1" id="KW-1133">Transmembrane helix</keyword>
<proteinExistence type="predicted"/>
<keyword evidence="3" id="KW-1185">Reference proteome</keyword>
<evidence type="ECO:0000313" key="2">
    <source>
        <dbReference type="EMBL" id="RCR68891.1"/>
    </source>
</evidence>